<protein>
    <recommendedName>
        <fullName evidence="2">Deoxyribonuclease NucA/NucB domain-containing protein</fullName>
    </recommendedName>
</protein>
<feature type="region of interest" description="Disordered" evidence="1">
    <location>
        <begin position="1"/>
        <end position="73"/>
    </location>
</feature>
<feature type="compositionally biased region" description="Basic and acidic residues" evidence="1">
    <location>
        <begin position="1"/>
        <end position="12"/>
    </location>
</feature>
<evidence type="ECO:0000313" key="3">
    <source>
        <dbReference type="EMBL" id="MDJ1135396.1"/>
    </source>
</evidence>
<sequence>MEARHQDHDRPTRRGPRLGARQDALEKEAAEHIKRAYTSPGSTTPKNPKKDIPGSTAKRPLTRLFEEKRREANRNLSIKTCKDTWGKDYSEGGKYECDEFPPSSTYQGSAQPRYDKNAPADNYSVLPIPADDNNRGGKIIAGFYQKNRIIDGSDDGFTVSVK</sequence>
<gene>
    <name evidence="3" type="ORF">NMN56_026195</name>
</gene>
<proteinExistence type="predicted"/>
<feature type="domain" description="Deoxyribonuclease NucA/NucB" evidence="2">
    <location>
        <begin position="68"/>
        <end position="153"/>
    </location>
</feature>
<evidence type="ECO:0000256" key="1">
    <source>
        <dbReference type="SAM" id="MobiDB-lite"/>
    </source>
</evidence>
<feature type="compositionally biased region" description="Basic and acidic residues" evidence="1">
    <location>
        <begin position="64"/>
        <end position="73"/>
    </location>
</feature>
<keyword evidence="4" id="KW-1185">Reference proteome</keyword>
<evidence type="ECO:0000313" key="4">
    <source>
        <dbReference type="Proteomes" id="UP001214441"/>
    </source>
</evidence>
<dbReference type="EMBL" id="JANCPR020000029">
    <property type="protein sequence ID" value="MDJ1135396.1"/>
    <property type="molecule type" value="Genomic_DNA"/>
</dbReference>
<reference evidence="3 4" key="1">
    <citation type="submission" date="2023-05" db="EMBL/GenBank/DDBJ databases">
        <title>Streptantibioticus silvisoli sp. nov., acidotolerant actinomycetes 1 from pine litter.</title>
        <authorList>
            <person name="Swiecimska M."/>
            <person name="Golinska P."/>
            <person name="Sangal V."/>
            <person name="Wachnowicz B."/>
            <person name="Goodfellow M."/>
        </authorList>
    </citation>
    <scope>NUCLEOTIDE SEQUENCE [LARGE SCALE GENOMIC DNA]</scope>
    <source>
        <strain evidence="3 4">DSM 42109</strain>
    </source>
</reference>
<accession>A0ABT7A264</accession>
<dbReference type="Proteomes" id="UP001214441">
    <property type="component" value="Unassembled WGS sequence"/>
</dbReference>
<dbReference type="RefSeq" id="WP_274043126.1">
    <property type="nucleotide sequence ID" value="NZ_JANCPR020000029.1"/>
</dbReference>
<organism evidence="3 4">
    <name type="scientific">Streptomyces iconiensis</name>
    <dbReference type="NCBI Taxonomy" id="1384038"/>
    <lineage>
        <taxon>Bacteria</taxon>
        <taxon>Bacillati</taxon>
        <taxon>Actinomycetota</taxon>
        <taxon>Actinomycetes</taxon>
        <taxon>Kitasatosporales</taxon>
        <taxon>Streptomycetaceae</taxon>
        <taxon>Streptomyces</taxon>
    </lineage>
</organism>
<name>A0ABT7A264_9ACTN</name>
<evidence type="ECO:0000259" key="2">
    <source>
        <dbReference type="Pfam" id="PF14040"/>
    </source>
</evidence>
<dbReference type="Pfam" id="PF14040">
    <property type="entry name" value="DNase_NucA_NucB"/>
    <property type="match status" value="1"/>
</dbReference>
<comment type="caution">
    <text evidence="3">The sequence shown here is derived from an EMBL/GenBank/DDBJ whole genome shotgun (WGS) entry which is preliminary data.</text>
</comment>
<dbReference type="InterPro" id="IPR029476">
    <property type="entry name" value="DNase_NucA_NucB"/>
</dbReference>
<feature type="compositionally biased region" description="Basic and acidic residues" evidence="1">
    <location>
        <begin position="23"/>
        <end position="34"/>
    </location>
</feature>